<keyword evidence="5" id="KW-0800">Toxin</keyword>
<reference evidence="13 14" key="1">
    <citation type="journal article" date="2018" name="Gigascience">
        <title>Genomes of trombidid mites reveal novel predicted allergens and laterally-transferred genes associated with secondary metabolism.</title>
        <authorList>
            <person name="Dong X."/>
            <person name="Chaisiri K."/>
            <person name="Xia D."/>
            <person name="Armstrong S.D."/>
            <person name="Fang Y."/>
            <person name="Donnelly M.J."/>
            <person name="Kadowaki T."/>
            <person name="McGarry J.W."/>
            <person name="Darby A.C."/>
            <person name="Makepeace B.L."/>
        </authorList>
    </citation>
    <scope>NUCLEOTIDE SEQUENCE [LARGE SCALE GENOMIC DNA]</scope>
    <source>
        <strain evidence="13">UoL-UT</strain>
    </source>
</reference>
<evidence type="ECO:0000256" key="9">
    <source>
        <dbReference type="ARBA" id="ARBA00049657"/>
    </source>
</evidence>
<dbReference type="Pfam" id="PF12796">
    <property type="entry name" value="Ank_2"/>
    <property type="match status" value="1"/>
</dbReference>
<dbReference type="Proteomes" id="UP000288716">
    <property type="component" value="Unassembled WGS sequence"/>
</dbReference>
<dbReference type="SUPFAM" id="SSF48403">
    <property type="entry name" value="Ankyrin repeat"/>
    <property type="match status" value="1"/>
</dbReference>
<comment type="similarity">
    <text evidence="9">Belongs to the cationic peptide 01 (latrotoxin) family. 03 (alpha-latrotoxin) subfamily.</text>
</comment>
<keyword evidence="7" id="KW-0472">Membrane</keyword>
<dbReference type="OrthoDB" id="6409741at2759"/>
<dbReference type="SMART" id="SM00248">
    <property type="entry name" value="ANK"/>
    <property type="match status" value="4"/>
</dbReference>
<evidence type="ECO:0000313" key="13">
    <source>
        <dbReference type="EMBL" id="RWS21497.1"/>
    </source>
</evidence>
<evidence type="ECO:0000256" key="11">
    <source>
        <dbReference type="ARBA" id="ARBA00049811"/>
    </source>
</evidence>
<gene>
    <name evidence="13" type="ORF">B4U80_11844</name>
</gene>
<dbReference type="InterPro" id="IPR036770">
    <property type="entry name" value="Ankyrin_rpt-contain_sf"/>
</dbReference>
<evidence type="ECO:0000256" key="12">
    <source>
        <dbReference type="PROSITE-ProRule" id="PRU00023"/>
    </source>
</evidence>
<dbReference type="VEuPathDB" id="VectorBase:LDEU010543"/>
<name>A0A443S1S4_9ACAR</name>
<dbReference type="AlphaFoldDB" id="A0A443S1S4"/>
<evidence type="ECO:0000256" key="2">
    <source>
        <dbReference type="ARBA" id="ARBA00022483"/>
    </source>
</evidence>
<dbReference type="PANTHER" id="PTHR24198">
    <property type="entry name" value="ANKYRIN REPEAT AND PROTEIN KINASE DOMAIN-CONTAINING PROTEIN"/>
    <property type="match status" value="1"/>
</dbReference>
<proteinExistence type="inferred from homology"/>
<sequence>MGNKVNRQSRPPAVLRASFPPPHYKPIWRPVTERCPKIHKIVESGNVNKVKSFIEKGGDINKTDVNGLTALHCAVLNNEEEMVEMLLAAGSQLQCCRLYFSPIHFAVQTGNLNIVRMLINHGDSVNCSDLVGNTPLSLSIEFNHADITRLLIYKKAYITSKYLFLSVENGSLEISKLLILNRPSIIFNLSLARYRFTHKSIPCLKLLAFVGIKFNVEEFVTCNRPLKFSEMVLGEQILLPPPHYDRHKDIQSFSEFIEWLKNKTNKPLSLQNLCLLAFYSFCGDRSVENVLSHFHGLPKLITSYLLLETF</sequence>
<evidence type="ECO:0000256" key="10">
    <source>
        <dbReference type="ARBA" id="ARBA00049715"/>
    </source>
</evidence>
<accession>A0A443S1S4</accession>
<keyword evidence="2" id="KW-0268">Exocytosis</keyword>
<keyword evidence="6 12" id="KW-0040">ANK repeat</keyword>
<evidence type="ECO:0000256" key="5">
    <source>
        <dbReference type="ARBA" id="ARBA00023028"/>
    </source>
</evidence>
<feature type="repeat" description="ANK" evidence="12">
    <location>
        <begin position="66"/>
        <end position="93"/>
    </location>
</feature>
<dbReference type="GO" id="GO:0006887">
    <property type="term" value="P:exocytosis"/>
    <property type="evidence" value="ECO:0007669"/>
    <property type="project" value="UniProtKB-KW"/>
</dbReference>
<keyword evidence="5" id="KW-0528">Neurotoxin</keyword>
<keyword evidence="8" id="KW-1053">Target membrane</keyword>
<dbReference type="EMBL" id="NCKV01011991">
    <property type="protein sequence ID" value="RWS21497.1"/>
    <property type="molecule type" value="Genomic_DNA"/>
</dbReference>
<keyword evidence="14" id="KW-1185">Reference proteome</keyword>
<comment type="caution">
    <text evidence="13">The sequence shown here is derived from an EMBL/GenBank/DDBJ whole genome shotgun (WGS) entry which is preliminary data.</text>
</comment>
<keyword evidence="4" id="KW-0677">Repeat</keyword>
<comment type="subcellular location">
    <subcellularLocation>
        <location evidence="1">Target cell membrane</location>
    </subcellularLocation>
</comment>
<evidence type="ECO:0000313" key="14">
    <source>
        <dbReference type="Proteomes" id="UP000288716"/>
    </source>
</evidence>
<comment type="subunit">
    <text evidence="10">Homotetramer in membranes.</text>
</comment>
<keyword evidence="3" id="KW-1052">Target cell membrane</keyword>
<evidence type="ECO:0000256" key="1">
    <source>
        <dbReference type="ARBA" id="ARBA00004175"/>
    </source>
</evidence>
<dbReference type="Pfam" id="PF13637">
    <property type="entry name" value="Ank_4"/>
    <property type="match status" value="1"/>
</dbReference>
<dbReference type="PROSITE" id="PS50088">
    <property type="entry name" value="ANK_REPEAT"/>
    <property type="match status" value="2"/>
</dbReference>
<evidence type="ECO:0000256" key="4">
    <source>
        <dbReference type="ARBA" id="ARBA00022737"/>
    </source>
</evidence>
<dbReference type="GO" id="GO:0044231">
    <property type="term" value="C:host cell presynaptic membrane"/>
    <property type="evidence" value="ECO:0007669"/>
    <property type="project" value="UniProtKB-KW"/>
</dbReference>
<dbReference type="InterPro" id="IPR002110">
    <property type="entry name" value="Ankyrin_rpt"/>
</dbReference>
<dbReference type="PANTHER" id="PTHR24198:SF165">
    <property type="entry name" value="ANKYRIN REPEAT-CONTAINING PROTEIN-RELATED"/>
    <property type="match status" value="1"/>
</dbReference>
<evidence type="ECO:0000256" key="6">
    <source>
        <dbReference type="ARBA" id="ARBA00023043"/>
    </source>
</evidence>
<dbReference type="PROSITE" id="PS50297">
    <property type="entry name" value="ANK_REP_REGION"/>
    <property type="match status" value="2"/>
</dbReference>
<evidence type="ECO:0000256" key="8">
    <source>
        <dbReference type="ARBA" id="ARBA00023298"/>
    </source>
</evidence>
<organism evidence="13 14">
    <name type="scientific">Leptotrombidium deliense</name>
    <dbReference type="NCBI Taxonomy" id="299467"/>
    <lineage>
        <taxon>Eukaryota</taxon>
        <taxon>Metazoa</taxon>
        <taxon>Ecdysozoa</taxon>
        <taxon>Arthropoda</taxon>
        <taxon>Chelicerata</taxon>
        <taxon>Arachnida</taxon>
        <taxon>Acari</taxon>
        <taxon>Acariformes</taxon>
        <taxon>Trombidiformes</taxon>
        <taxon>Prostigmata</taxon>
        <taxon>Anystina</taxon>
        <taxon>Parasitengona</taxon>
        <taxon>Trombiculoidea</taxon>
        <taxon>Trombiculidae</taxon>
        <taxon>Leptotrombidium</taxon>
    </lineage>
</organism>
<dbReference type="GO" id="GO:0044218">
    <property type="term" value="C:other organism cell membrane"/>
    <property type="evidence" value="ECO:0007669"/>
    <property type="project" value="UniProtKB-KW"/>
</dbReference>
<evidence type="ECO:0000256" key="7">
    <source>
        <dbReference type="ARBA" id="ARBA00023136"/>
    </source>
</evidence>
<dbReference type="Gene3D" id="1.25.40.20">
    <property type="entry name" value="Ankyrin repeat-containing domain"/>
    <property type="match status" value="1"/>
</dbReference>
<evidence type="ECO:0000256" key="3">
    <source>
        <dbReference type="ARBA" id="ARBA00022537"/>
    </source>
</evidence>
<feature type="repeat" description="ANK" evidence="12">
    <location>
        <begin position="101"/>
        <end position="130"/>
    </location>
</feature>
<keyword evidence="5" id="KW-0638">Presynaptic neurotoxin</keyword>
<protein>
    <recommendedName>
        <fullName evidence="11">Alpha-latrotoxin</fullName>
    </recommendedName>
</protein>
<dbReference type="STRING" id="299467.A0A443S1S4"/>